<evidence type="ECO:0000313" key="10">
    <source>
        <dbReference type="EMBL" id="SVD88766.1"/>
    </source>
</evidence>
<dbReference type="InterPro" id="IPR014729">
    <property type="entry name" value="Rossmann-like_a/b/a_fold"/>
</dbReference>
<proteinExistence type="inferred from homology"/>
<dbReference type="Pfam" id="PF06508">
    <property type="entry name" value="QueC"/>
    <property type="match status" value="1"/>
</dbReference>
<dbReference type="EMBL" id="UINC01179865">
    <property type="protein sequence ID" value="SVD88766.1"/>
    <property type="molecule type" value="Genomic_DNA"/>
</dbReference>
<dbReference type="GO" id="GO:0046872">
    <property type="term" value="F:metal ion binding"/>
    <property type="evidence" value="ECO:0007669"/>
    <property type="project" value="UniProtKB-KW"/>
</dbReference>
<organism evidence="10">
    <name type="scientific">marine metagenome</name>
    <dbReference type="NCBI Taxonomy" id="408172"/>
    <lineage>
        <taxon>unclassified sequences</taxon>
        <taxon>metagenomes</taxon>
        <taxon>ecological metagenomes</taxon>
    </lineage>
</organism>
<dbReference type="GO" id="GO:0005524">
    <property type="term" value="F:ATP binding"/>
    <property type="evidence" value="ECO:0007669"/>
    <property type="project" value="UniProtKB-KW"/>
</dbReference>
<keyword evidence="5" id="KW-0862">Zinc</keyword>
<keyword evidence="3" id="KW-0479">Metal-binding</keyword>
<dbReference type="AlphaFoldDB" id="A0A382YZW4"/>
<evidence type="ECO:0000256" key="5">
    <source>
        <dbReference type="ARBA" id="ARBA00022833"/>
    </source>
</evidence>
<evidence type="ECO:0000256" key="7">
    <source>
        <dbReference type="ARBA" id="ARBA00037993"/>
    </source>
</evidence>
<dbReference type="SUPFAM" id="SSF52402">
    <property type="entry name" value="Adenine nucleotide alpha hydrolases-like"/>
    <property type="match status" value="1"/>
</dbReference>
<evidence type="ECO:0000256" key="6">
    <source>
        <dbReference type="ARBA" id="ARBA00022840"/>
    </source>
</evidence>
<evidence type="ECO:0000256" key="9">
    <source>
        <dbReference type="ARBA" id="ARBA00047890"/>
    </source>
</evidence>
<dbReference type="PANTHER" id="PTHR42914:SF1">
    <property type="entry name" value="7-CYANO-7-DEAZAGUANINE SYNTHASE"/>
    <property type="match status" value="1"/>
</dbReference>
<dbReference type="InterPro" id="IPR018317">
    <property type="entry name" value="QueC"/>
</dbReference>
<comment type="pathway">
    <text evidence="1">Purine metabolism; 7-cyano-7-deazaguanine biosynthesis.</text>
</comment>
<evidence type="ECO:0000256" key="2">
    <source>
        <dbReference type="ARBA" id="ARBA00022598"/>
    </source>
</evidence>
<comment type="similarity">
    <text evidence="7">Belongs to the QueC family.</text>
</comment>
<evidence type="ECO:0000256" key="1">
    <source>
        <dbReference type="ARBA" id="ARBA00005061"/>
    </source>
</evidence>
<protein>
    <recommendedName>
        <fullName evidence="8">7-cyano-7-deazaguanine synthase</fullName>
        <ecNumber evidence="8">6.3.4.20</ecNumber>
    </recommendedName>
</protein>
<dbReference type="PANTHER" id="PTHR42914">
    <property type="entry name" value="7-CYANO-7-DEAZAGUANINE SYNTHASE"/>
    <property type="match status" value="1"/>
</dbReference>
<dbReference type="GO" id="GO:0016874">
    <property type="term" value="F:ligase activity"/>
    <property type="evidence" value="ECO:0007669"/>
    <property type="project" value="UniProtKB-KW"/>
</dbReference>
<dbReference type="Gene3D" id="3.40.50.620">
    <property type="entry name" value="HUPs"/>
    <property type="match status" value="1"/>
</dbReference>
<sequence>MILLSVAAGWAISSEFDRVAYAAHAGDHAIYPDCRTEFADALDSAIRLADWREVSLHRPFVALTKAAIVKLGAELNVPFAQTWSCYQGQELHCGRCGTCVERREAFHLADVPDPTTYAPGAPAVEEMVANDWKLR</sequence>
<dbReference type="EC" id="6.3.4.20" evidence="8"/>
<comment type="catalytic activity">
    <reaction evidence="9">
        <text>7-carboxy-7-carbaguanine + NH4(+) + 2 ATP = 7-cyano-7-carbaguanine + 2 AMP + 2 diphosphate + 2 H(+)</text>
        <dbReference type="Rhea" id="RHEA:27982"/>
        <dbReference type="ChEBI" id="CHEBI:15378"/>
        <dbReference type="ChEBI" id="CHEBI:28938"/>
        <dbReference type="ChEBI" id="CHEBI:30616"/>
        <dbReference type="ChEBI" id="CHEBI:33019"/>
        <dbReference type="ChEBI" id="CHEBI:45075"/>
        <dbReference type="ChEBI" id="CHEBI:61036"/>
        <dbReference type="ChEBI" id="CHEBI:456215"/>
        <dbReference type="EC" id="6.3.4.20"/>
    </reaction>
</comment>
<reference evidence="10" key="1">
    <citation type="submission" date="2018-05" db="EMBL/GenBank/DDBJ databases">
        <authorList>
            <person name="Lanie J.A."/>
            <person name="Ng W.-L."/>
            <person name="Kazmierczak K.M."/>
            <person name="Andrzejewski T.M."/>
            <person name="Davidsen T.M."/>
            <person name="Wayne K.J."/>
            <person name="Tettelin H."/>
            <person name="Glass J.I."/>
            <person name="Rusch D."/>
            <person name="Podicherti R."/>
            <person name="Tsui H.-C.T."/>
            <person name="Winkler M.E."/>
        </authorList>
    </citation>
    <scope>NUCLEOTIDE SEQUENCE</scope>
</reference>
<accession>A0A382YZW4</accession>
<keyword evidence="2" id="KW-0436">Ligase</keyword>
<keyword evidence="4" id="KW-0547">Nucleotide-binding</keyword>
<keyword evidence="6" id="KW-0067">ATP-binding</keyword>
<evidence type="ECO:0000256" key="4">
    <source>
        <dbReference type="ARBA" id="ARBA00022741"/>
    </source>
</evidence>
<name>A0A382YZW4_9ZZZZ</name>
<evidence type="ECO:0000256" key="3">
    <source>
        <dbReference type="ARBA" id="ARBA00022723"/>
    </source>
</evidence>
<gene>
    <name evidence="10" type="ORF">METZ01_LOCUS441620</name>
</gene>
<evidence type="ECO:0000256" key="8">
    <source>
        <dbReference type="ARBA" id="ARBA00039149"/>
    </source>
</evidence>